<evidence type="ECO:0000313" key="2">
    <source>
        <dbReference type="EMBL" id="TFK93115.1"/>
    </source>
</evidence>
<proteinExistence type="predicted"/>
<name>A0A5C3PTK9_9APHY</name>
<keyword evidence="3" id="KW-1185">Reference proteome</keyword>
<sequence length="76" mass="7790">MACPGFTPGAGWSPGSGISTLRHLPHRGEANGRQPEAACPALTRACPRRPASPHSPPRAPGSARTHSCSSSALHTL</sequence>
<protein>
    <submittedName>
        <fullName evidence="2">Uncharacterized protein</fullName>
    </submittedName>
</protein>
<reference evidence="2 3" key="1">
    <citation type="journal article" date="2019" name="Nat. Ecol. Evol.">
        <title>Megaphylogeny resolves global patterns of mushroom evolution.</title>
        <authorList>
            <person name="Varga T."/>
            <person name="Krizsan K."/>
            <person name="Foldi C."/>
            <person name="Dima B."/>
            <person name="Sanchez-Garcia M."/>
            <person name="Sanchez-Ramirez S."/>
            <person name="Szollosi G.J."/>
            <person name="Szarkandi J.G."/>
            <person name="Papp V."/>
            <person name="Albert L."/>
            <person name="Andreopoulos W."/>
            <person name="Angelini C."/>
            <person name="Antonin V."/>
            <person name="Barry K.W."/>
            <person name="Bougher N.L."/>
            <person name="Buchanan P."/>
            <person name="Buyck B."/>
            <person name="Bense V."/>
            <person name="Catcheside P."/>
            <person name="Chovatia M."/>
            <person name="Cooper J."/>
            <person name="Damon W."/>
            <person name="Desjardin D."/>
            <person name="Finy P."/>
            <person name="Geml J."/>
            <person name="Haridas S."/>
            <person name="Hughes K."/>
            <person name="Justo A."/>
            <person name="Karasinski D."/>
            <person name="Kautmanova I."/>
            <person name="Kiss B."/>
            <person name="Kocsube S."/>
            <person name="Kotiranta H."/>
            <person name="LaButti K.M."/>
            <person name="Lechner B.E."/>
            <person name="Liimatainen K."/>
            <person name="Lipzen A."/>
            <person name="Lukacs Z."/>
            <person name="Mihaltcheva S."/>
            <person name="Morgado L.N."/>
            <person name="Niskanen T."/>
            <person name="Noordeloos M.E."/>
            <person name="Ohm R.A."/>
            <person name="Ortiz-Santana B."/>
            <person name="Ovrebo C."/>
            <person name="Racz N."/>
            <person name="Riley R."/>
            <person name="Savchenko A."/>
            <person name="Shiryaev A."/>
            <person name="Soop K."/>
            <person name="Spirin V."/>
            <person name="Szebenyi C."/>
            <person name="Tomsovsky M."/>
            <person name="Tulloss R.E."/>
            <person name="Uehling J."/>
            <person name="Grigoriev I.V."/>
            <person name="Vagvolgyi C."/>
            <person name="Papp T."/>
            <person name="Martin F.M."/>
            <person name="Miettinen O."/>
            <person name="Hibbett D.S."/>
            <person name="Nagy L.G."/>
        </authorList>
    </citation>
    <scope>NUCLEOTIDE SEQUENCE [LARGE SCALE GENOMIC DNA]</scope>
    <source>
        <strain evidence="2 3">HHB13444</strain>
    </source>
</reference>
<accession>A0A5C3PTK9</accession>
<gene>
    <name evidence="2" type="ORF">K466DRAFT_161590</name>
</gene>
<dbReference type="EMBL" id="ML210987">
    <property type="protein sequence ID" value="TFK93115.1"/>
    <property type="molecule type" value="Genomic_DNA"/>
</dbReference>
<evidence type="ECO:0000256" key="1">
    <source>
        <dbReference type="SAM" id="MobiDB-lite"/>
    </source>
</evidence>
<organism evidence="2 3">
    <name type="scientific">Polyporus arcularius HHB13444</name>
    <dbReference type="NCBI Taxonomy" id="1314778"/>
    <lineage>
        <taxon>Eukaryota</taxon>
        <taxon>Fungi</taxon>
        <taxon>Dikarya</taxon>
        <taxon>Basidiomycota</taxon>
        <taxon>Agaricomycotina</taxon>
        <taxon>Agaricomycetes</taxon>
        <taxon>Polyporales</taxon>
        <taxon>Polyporaceae</taxon>
        <taxon>Polyporus</taxon>
    </lineage>
</organism>
<dbReference type="Proteomes" id="UP000308197">
    <property type="component" value="Unassembled WGS sequence"/>
</dbReference>
<feature type="compositionally biased region" description="Polar residues" evidence="1">
    <location>
        <begin position="65"/>
        <end position="76"/>
    </location>
</feature>
<dbReference type="InParanoid" id="A0A5C3PTK9"/>
<evidence type="ECO:0000313" key="3">
    <source>
        <dbReference type="Proteomes" id="UP000308197"/>
    </source>
</evidence>
<feature type="region of interest" description="Disordered" evidence="1">
    <location>
        <begin position="1"/>
        <end position="76"/>
    </location>
</feature>
<dbReference type="AlphaFoldDB" id="A0A5C3PTK9"/>